<dbReference type="InterPro" id="IPR029062">
    <property type="entry name" value="Class_I_gatase-like"/>
</dbReference>
<evidence type="ECO:0000256" key="4">
    <source>
        <dbReference type="ARBA" id="ARBA00022723"/>
    </source>
</evidence>
<accession>A0ABV6G5M7</accession>
<evidence type="ECO:0000256" key="3">
    <source>
        <dbReference type="ARBA" id="ARBA00012756"/>
    </source>
</evidence>
<evidence type="ECO:0000256" key="5">
    <source>
        <dbReference type="ARBA" id="ARBA00022801"/>
    </source>
</evidence>
<proteinExistence type="inferred from homology"/>
<keyword evidence="13" id="KW-1185">Reference proteome</keyword>
<comment type="caution">
    <text evidence="12">The sequence shown here is derived from an EMBL/GenBank/DDBJ whole genome shotgun (WGS) entry which is preliminary data.</text>
</comment>
<comment type="similarity">
    <text evidence="2 8">Belongs to the glycosyl hydrolase 42 family.</text>
</comment>
<dbReference type="PANTHER" id="PTHR36447:SF2">
    <property type="entry name" value="BETA-GALACTOSIDASE YESZ"/>
    <property type="match status" value="1"/>
</dbReference>
<dbReference type="PANTHER" id="PTHR36447">
    <property type="entry name" value="BETA-GALACTOSIDASE GANA"/>
    <property type="match status" value="1"/>
</dbReference>
<dbReference type="Pfam" id="PF08533">
    <property type="entry name" value="Glyco_hydro_42C"/>
    <property type="match status" value="1"/>
</dbReference>
<dbReference type="Gene3D" id="2.60.40.1180">
    <property type="entry name" value="Golgi alpha-mannosidase II"/>
    <property type="match status" value="1"/>
</dbReference>
<reference evidence="12 13" key="1">
    <citation type="submission" date="2024-09" db="EMBL/GenBank/DDBJ databases">
        <authorList>
            <person name="Sun Q."/>
            <person name="Mori K."/>
        </authorList>
    </citation>
    <scope>NUCLEOTIDE SEQUENCE [LARGE SCALE GENOMIC DNA]</scope>
    <source>
        <strain evidence="12 13">CCM 7415</strain>
    </source>
</reference>
<feature type="domain" description="Beta-galactosidase trimerisation" evidence="10">
    <location>
        <begin position="441"/>
        <end position="642"/>
    </location>
</feature>
<dbReference type="Gene3D" id="3.40.50.880">
    <property type="match status" value="1"/>
</dbReference>
<dbReference type="InterPro" id="IPR003476">
    <property type="entry name" value="Glyco_hydro_42"/>
</dbReference>
<evidence type="ECO:0000256" key="7">
    <source>
        <dbReference type="ARBA" id="ARBA00023295"/>
    </source>
</evidence>
<dbReference type="Pfam" id="PF02449">
    <property type="entry name" value="Glyco_hydro_42"/>
    <property type="match status" value="1"/>
</dbReference>
<evidence type="ECO:0000259" key="9">
    <source>
        <dbReference type="Pfam" id="PF02449"/>
    </source>
</evidence>
<evidence type="ECO:0000256" key="8">
    <source>
        <dbReference type="PIRNR" id="PIRNR001084"/>
    </source>
</evidence>
<keyword evidence="6" id="KW-0862">Zinc</keyword>
<evidence type="ECO:0000256" key="2">
    <source>
        <dbReference type="ARBA" id="ARBA00005940"/>
    </source>
</evidence>
<dbReference type="Pfam" id="PF08532">
    <property type="entry name" value="Glyco_hydro_42M"/>
    <property type="match status" value="1"/>
</dbReference>
<dbReference type="Proteomes" id="UP001589814">
    <property type="component" value="Unassembled WGS sequence"/>
</dbReference>
<dbReference type="InterPro" id="IPR013738">
    <property type="entry name" value="Beta_galactosidase_Trimer"/>
</dbReference>
<dbReference type="SUPFAM" id="SSF52317">
    <property type="entry name" value="Class I glutamine amidotransferase-like"/>
    <property type="match status" value="1"/>
</dbReference>
<keyword evidence="4" id="KW-0479">Metal-binding</keyword>
<dbReference type="SUPFAM" id="SSF51445">
    <property type="entry name" value="(Trans)glycosidases"/>
    <property type="match status" value="1"/>
</dbReference>
<dbReference type="GO" id="GO:0004565">
    <property type="term" value="F:beta-galactosidase activity"/>
    <property type="evidence" value="ECO:0007669"/>
    <property type="project" value="UniProtKB-EC"/>
</dbReference>
<evidence type="ECO:0000256" key="6">
    <source>
        <dbReference type="ARBA" id="ARBA00022833"/>
    </source>
</evidence>
<evidence type="ECO:0000313" key="12">
    <source>
        <dbReference type="EMBL" id="MFC0268982.1"/>
    </source>
</evidence>
<evidence type="ECO:0000313" key="13">
    <source>
        <dbReference type="Proteomes" id="UP001589814"/>
    </source>
</evidence>
<dbReference type="InterPro" id="IPR013739">
    <property type="entry name" value="Beta_galactosidase_C"/>
</dbReference>
<organism evidence="12 13">
    <name type="scientific">Kushneria aurantia</name>
    <dbReference type="NCBI Taxonomy" id="504092"/>
    <lineage>
        <taxon>Bacteria</taxon>
        <taxon>Pseudomonadati</taxon>
        <taxon>Pseudomonadota</taxon>
        <taxon>Gammaproteobacteria</taxon>
        <taxon>Oceanospirillales</taxon>
        <taxon>Halomonadaceae</taxon>
        <taxon>Kushneria</taxon>
    </lineage>
</organism>
<gene>
    <name evidence="12" type="ORF">ACFFHW_13465</name>
</gene>
<protein>
    <recommendedName>
        <fullName evidence="3 8">Beta-galactosidase</fullName>
        <shortName evidence="8">Beta-gal</shortName>
        <ecNumber evidence="3 8">3.2.1.23</ecNumber>
    </recommendedName>
</protein>
<evidence type="ECO:0000259" key="11">
    <source>
        <dbReference type="Pfam" id="PF08533"/>
    </source>
</evidence>
<keyword evidence="7 8" id="KW-0326">Glycosidase</keyword>
<dbReference type="InterPro" id="IPR013780">
    <property type="entry name" value="Glyco_hydro_b"/>
</dbReference>
<comment type="catalytic activity">
    <reaction evidence="1 8">
        <text>Hydrolysis of terminal non-reducing beta-D-galactose residues in beta-D-galactosides.</text>
        <dbReference type="EC" id="3.2.1.23"/>
    </reaction>
</comment>
<dbReference type="RefSeq" id="WP_019951426.1">
    <property type="nucleotide sequence ID" value="NZ_JBHLVX010000050.1"/>
</dbReference>
<dbReference type="PIRSF" id="PIRSF001084">
    <property type="entry name" value="B-galactosidase"/>
    <property type="match status" value="1"/>
</dbReference>
<evidence type="ECO:0000259" key="10">
    <source>
        <dbReference type="Pfam" id="PF08532"/>
    </source>
</evidence>
<dbReference type="Gene3D" id="3.20.20.80">
    <property type="entry name" value="Glycosidases"/>
    <property type="match status" value="1"/>
</dbReference>
<name>A0ABV6G5M7_9GAMM</name>
<evidence type="ECO:0000256" key="1">
    <source>
        <dbReference type="ARBA" id="ARBA00001412"/>
    </source>
</evidence>
<keyword evidence="5 8" id="KW-0378">Hydrolase</keyword>
<feature type="domain" description="Beta-galactosidase C-terminal" evidence="11">
    <location>
        <begin position="653"/>
        <end position="710"/>
    </location>
</feature>
<dbReference type="CDD" id="cd03143">
    <property type="entry name" value="A4_beta-galactosidase_middle_domain"/>
    <property type="match status" value="1"/>
</dbReference>
<dbReference type="InterPro" id="IPR017853">
    <property type="entry name" value="GH"/>
</dbReference>
<feature type="domain" description="Glycoside hydrolase family 42 N-terminal" evidence="9">
    <location>
        <begin position="27"/>
        <end position="399"/>
    </location>
</feature>
<dbReference type="InterPro" id="IPR013529">
    <property type="entry name" value="Glyco_hydro_42_N"/>
</dbReference>
<sequence>MKNTANMPLSAWRPIATDTFLYGVPHYPEHVDESYWARDAQRMVQCGFNVVRLGEFAWHLFEPVEGVYDFDLFDRAIEILAAHGLGIIMCTPTATPPRWLTEKYPQVLRVDSDGRRMHHGSRQHADTTHPLFRAFSRLITEAMATHFRDNPHVIGWQTDNELNTSMPTCWSEAAESGFRSFCERKYTTIEALNAAWGGNFWATAYRSFDQIVLPHSGAPAPCGPGHVQDYHRFLAYATMQFQRDQVDILRRVNDDWFVFHNIGLIADVDFRNGFADDLDFLGYDVYPLLHEEKWRIGGPAYQQANFLDRCRGFAGNFIVPEQQSGLGSQPMFSTLVPEPGEMRRMALSSIARGADGLMFFRWRPAHFGAEIYWMGLLDHDDIPRRRFDEACQVGRDIAAIREPLMGTRVRIDVGIAAADFDNEIAHTTYPLGLPSPQDDATLLHRICFERGVATGFVHPEDELARLKVFYVPHWLIWKAGWSEAIRRFAEAGGTVIIGARSGTRDVHNHVIRQPAPGPELSELTGVTIEEFGRLAAPDQDALTSRDMPPAGHFVPTERPTESSRRRYRFNFMGRELTAGHCYEIVEPAADTEVLARWSNRFLAGRAVITRRRLGRGQLLYLGTYLSDELAPVLLDWLVENAAVAPLIDDLPAGIDVTMREADDRRLLFVMNTEHREYRLDTLPQGTDLLSGNRVDGTLTLAGYDCAVIRLE</sequence>
<dbReference type="EMBL" id="JBHLVX010000050">
    <property type="protein sequence ID" value="MFC0268982.1"/>
    <property type="molecule type" value="Genomic_DNA"/>
</dbReference>
<dbReference type="EC" id="3.2.1.23" evidence="3 8"/>